<dbReference type="PROSITE" id="PS50280">
    <property type="entry name" value="SET"/>
    <property type="match status" value="1"/>
</dbReference>
<dbReference type="Proteomes" id="UP000298416">
    <property type="component" value="Unassembled WGS sequence"/>
</dbReference>
<proteinExistence type="predicted"/>
<dbReference type="InterPro" id="IPR045318">
    <property type="entry name" value="EZH1/2-like"/>
</dbReference>
<dbReference type="InterPro" id="IPR058609">
    <property type="entry name" value="HTH_CLF-like"/>
</dbReference>
<dbReference type="AlphaFoldDB" id="A0A8X8Z4C8"/>
<dbReference type="Pfam" id="PF25996">
    <property type="entry name" value="HTH_CLF_N"/>
    <property type="match status" value="1"/>
</dbReference>
<dbReference type="Gene3D" id="2.170.270.10">
    <property type="entry name" value="SET domain"/>
    <property type="match status" value="2"/>
</dbReference>
<dbReference type="SUPFAM" id="SSF82199">
    <property type="entry name" value="SET domain"/>
    <property type="match status" value="1"/>
</dbReference>
<dbReference type="PANTHER" id="PTHR45747">
    <property type="entry name" value="HISTONE-LYSINE N-METHYLTRANSFERASE E(Z)"/>
    <property type="match status" value="1"/>
</dbReference>
<feature type="domain" description="SET" evidence="1">
    <location>
        <begin position="403"/>
        <end position="492"/>
    </location>
</feature>
<evidence type="ECO:0000313" key="2">
    <source>
        <dbReference type="EMBL" id="KAG6390707.1"/>
    </source>
</evidence>
<keyword evidence="3" id="KW-1185">Reference proteome</keyword>
<reference evidence="2" key="2">
    <citation type="submission" date="2020-08" db="EMBL/GenBank/DDBJ databases">
        <title>Plant Genome Project.</title>
        <authorList>
            <person name="Zhang R.-G."/>
        </authorList>
    </citation>
    <scope>NUCLEOTIDE SEQUENCE</scope>
    <source>
        <strain evidence="2">Huo1</strain>
        <tissue evidence="2">Leaf</tissue>
    </source>
</reference>
<name>A0A8X8Z4C8_SALSN</name>
<sequence>MTRTPEYKFLDPPVLGRRRIYYDHRGSESLICSDNEDDLLEGEKPKFSDGEDCLIRVAFLECGIGNEVVDELTQFERCTMLMETDQQMEIRKKTLKEEISGDNVYLDQSLSTALDSFDNLFCRCCLFGLHTVLKLNFRICNLQCLTVVYIVVPKFQPVIMKSKLANLLQKWTVSPVEINVIFSNHANLQEIQSKLHINGAIGTLWRKTYTSRDYKYLEEIARNLLPDLKTCEEVSNYMSGDGAIMLFGSSAKLNEAGRDGMDPMEPDMAAKSRISHKRGRVRKGKVKSSRKYRQSLWRMIAEGKDIPYKQYSPCMFQPTYGKQCPCFQNGTYCAQKAAKITSEGAIVLKVNVKANNSPALQLNVNVIKMFSGVVGCGDGSLGGAPRRGDSQCADMMLLLRQHQRTLLAKLDIVGWGAFVKNPVNKDDYLGEYTGELISHQEADRRGEINDVTYISYLFNLNDKVMLVAGDHRVGIYANEQIQAGEEIFYDYRYGPDESLAWALKPTLSKRDVLPLPRGRAKKHKSG</sequence>
<dbReference type="SMART" id="SM00317">
    <property type="entry name" value="SET"/>
    <property type="match status" value="1"/>
</dbReference>
<dbReference type="InterPro" id="IPR046341">
    <property type="entry name" value="SET_dom_sf"/>
</dbReference>
<protein>
    <recommendedName>
        <fullName evidence="1">SET domain-containing protein</fullName>
    </recommendedName>
</protein>
<evidence type="ECO:0000313" key="3">
    <source>
        <dbReference type="Proteomes" id="UP000298416"/>
    </source>
</evidence>
<dbReference type="GO" id="GO:0031507">
    <property type="term" value="P:heterochromatin formation"/>
    <property type="evidence" value="ECO:0007669"/>
    <property type="project" value="TreeGrafter"/>
</dbReference>
<organism evidence="2">
    <name type="scientific">Salvia splendens</name>
    <name type="common">Scarlet sage</name>
    <dbReference type="NCBI Taxonomy" id="180675"/>
    <lineage>
        <taxon>Eukaryota</taxon>
        <taxon>Viridiplantae</taxon>
        <taxon>Streptophyta</taxon>
        <taxon>Embryophyta</taxon>
        <taxon>Tracheophyta</taxon>
        <taxon>Spermatophyta</taxon>
        <taxon>Magnoliopsida</taxon>
        <taxon>eudicotyledons</taxon>
        <taxon>Gunneridae</taxon>
        <taxon>Pentapetalae</taxon>
        <taxon>asterids</taxon>
        <taxon>lamiids</taxon>
        <taxon>Lamiales</taxon>
        <taxon>Lamiaceae</taxon>
        <taxon>Nepetoideae</taxon>
        <taxon>Mentheae</taxon>
        <taxon>Salviinae</taxon>
        <taxon>Salvia</taxon>
        <taxon>Salvia subgen. Calosphace</taxon>
        <taxon>core Calosphace</taxon>
    </lineage>
</organism>
<reference evidence="2" key="1">
    <citation type="submission" date="2018-01" db="EMBL/GenBank/DDBJ databases">
        <authorList>
            <person name="Mao J.F."/>
        </authorList>
    </citation>
    <scope>NUCLEOTIDE SEQUENCE</scope>
    <source>
        <strain evidence="2">Huo1</strain>
        <tissue evidence="2">Leaf</tissue>
    </source>
</reference>
<dbReference type="GO" id="GO:0046976">
    <property type="term" value="F:histone H3K27 methyltransferase activity"/>
    <property type="evidence" value="ECO:0007669"/>
    <property type="project" value="TreeGrafter"/>
</dbReference>
<evidence type="ECO:0000259" key="1">
    <source>
        <dbReference type="PROSITE" id="PS50280"/>
    </source>
</evidence>
<comment type="caution">
    <text evidence="2">The sequence shown here is derived from an EMBL/GenBank/DDBJ whole genome shotgun (WGS) entry which is preliminary data.</text>
</comment>
<dbReference type="GO" id="GO:0003682">
    <property type="term" value="F:chromatin binding"/>
    <property type="evidence" value="ECO:0007669"/>
    <property type="project" value="TreeGrafter"/>
</dbReference>
<dbReference type="GO" id="GO:0005634">
    <property type="term" value="C:nucleus"/>
    <property type="evidence" value="ECO:0007669"/>
    <property type="project" value="TreeGrafter"/>
</dbReference>
<accession>A0A8X8Z4C8</accession>
<dbReference type="EMBL" id="PNBA02000019">
    <property type="protein sequence ID" value="KAG6390707.1"/>
    <property type="molecule type" value="Genomic_DNA"/>
</dbReference>
<dbReference type="PANTHER" id="PTHR45747:SF14">
    <property type="entry name" value="HISTONE-LYSINE N-METHYLTRANSFERASE EZA1"/>
    <property type="match status" value="1"/>
</dbReference>
<gene>
    <name evidence="2" type="ORF">SASPL_148448</name>
</gene>
<dbReference type="InterPro" id="IPR001214">
    <property type="entry name" value="SET_dom"/>
</dbReference>